<dbReference type="AlphaFoldDB" id="A0A151IZG9"/>
<keyword evidence="3" id="KW-1185">Reference proteome</keyword>
<evidence type="ECO:0000259" key="1">
    <source>
        <dbReference type="Pfam" id="PF20700"/>
    </source>
</evidence>
<proteinExistence type="predicted"/>
<gene>
    <name evidence="2" type="ORF">ALC57_13286</name>
</gene>
<evidence type="ECO:0000313" key="2">
    <source>
        <dbReference type="EMBL" id="KYN14506.1"/>
    </source>
</evidence>
<dbReference type="Pfam" id="PF20700">
    <property type="entry name" value="Mutator"/>
    <property type="match status" value="1"/>
</dbReference>
<accession>A0A151IZG9</accession>
<evidence type="ECO:0000313" key="3">
    <source>
        <dbReference type="Proteomes" id="UP000078492"/>
    </source>
</evidence>
<name>A0A151IZG9_9HYME</name>
<dbReference type="EMBL" id="KQ980692">
    <property type="protein sequence ID" value="KYN14506.1"/>
    <property type="molecule type" value="Genomic_DNA"/>
</dbReference>
<dbReference type="Proteomes" id="UP000078492">
    <property type="component" value="Unassembled WGS sequence"/>
</dbReference>
<protein>
    <recommendedName>
        <fullName evidence="1">Mutator-like transposase domain-containing protein</fullName>
    </recommendedName>
</protein>
<organism evidence="2 3">
    <name type="scientific">Trachymyrmex cornetzi</name>
    <dbReference type="NCBI Taxonomy" id="471704"/>
    <lineage>
        <taxon>Eukaryota</taxon>
        <taxon>Metazoa</taxon>
        <taxon>Ecdysozoa</taxon>
        <taxon>Arthropoda</taxon>
        <taxon>Hexapoda</taxon>
        <taxon>Insecta</taxon>
        <taxon>Pterygota</taxon>
        <taxon>Neoptera</taxon>
        <taxon>Endopterygota</taxon>
        <taxon>Hymenoptera</taxon>
        <taxon>Apocrita</taxon>
        <taxon>Aculeata</taxon>
        <taxon>Formicoidea</taxon>
        <taxon>Formicidae</taxon>
        <taxon>Myrmicinae</taxon>
        <taxon>Trachymyrmex</taxon>
    </lineage>
</organism>
<feature type="domain" description="Mutator-like transposase" evidence="1">
    <location>
        <begin position="2"/>
        <end position="311"/>
    </location>
</feature>
<sequence length="440" mass="49641">MCHIKESVWSERPPNESLDINTGAVAGCILTGTGYTQLQESLAAMNIPCMAKKTYENIYETITEGLEKAAEESTTAAANEERELALQRNEVINGIPYIAVPDDGSWMKRSYRTGRYDSLSGVGTICGARTGKVLHMSVRNKYCSICIKAEKLNKEPAIHKCYKNWGRDCSSRSMEADTNVEGFKKSVKEHGVIYSAFIADGDSSMYRKIIQANPYPDVFIEKIECRNHSLRNLATKIKDIAKTKGRLGKLRHVIDSRILRIRTAVTKAVQYRLEEQTSMQEKIVSLKLDLNNVISHVFGEHNECAKIGYFCDGSQKENKENYIPQLKKCGLYEKLQNTLKYLTWNAKSLLQNKDSNRVETFKSVISKCIGGKRINFGLKESYQTRCYAAVVIFNTGKPISCLSNILETKPGKVAVEFENKKRHAQIAYGTKKRSVIRKVK</sequence>
<reference evidence="2 3" key="1">
    <citation type="submission" date="2015-09" db="EMBL/GenBank/DDBJ databases">
        <title>Trachymyrmex cornetzi WGS genome.</title>
        <authorList>
            <person name="Nygaard S."/>
            <person name="Hu H."/>
            <person name="Boomsma J."/>
            <person name="Zhang G."/>
        </authorList>
    </citation>
    <scope>NUCLEOTIDE SEQUENCE [LARGE SCALE GENOMIC DNA]</scope>
    <source>
        <strain evidence="2">Tcor2-1</strain>
        <tissue evidence="2">Whole body</tissue>
    </source>
</reference>
<dbReference type="InterPro" id="IPR049012">
    <property type="entry name" value="Mutator_transp_dom"/>
</dbReference>